<accession>E3HDN4</accession>
<dbReference type="SUPFAM" id="SSF56281">
    <property type="entry name" value="Metallo-hydrolase/oxidoreductase"/>
    <property type="match status" value="1"/>
</dbReference>
<gene>
    <name evidence="3" type="ordered locus">Ilyop_2461</name>
</gene>
<sequence length="402" mass="46325">MKDFVQVSNSVTWTGVIDQDMKKFHGEELSIPNGTSYNSYLVRDEKTVLIDTVIYKEGYEWVSQLKKEINLNEIDYIIMNHSEPDHSGGLLELMREIPETPIVCTEKGMEILKKYYGKNWNFQTVKTGDRLNIGSKELIFVEMKMLHWPDSMLTYLTEENILFSNDAFGQHYANYGLFNDMSDQDQLNYECMKYYACILTPFSGILKNKLEEVLALDLKIDMICPSHGVIWRDNPLQIVQKYLKWCNNYSESQITIVYDTMWESTRKMAESIAEGISDVRQDIRVKLYNSGKNSENDIATEMFRSEGFLLGSSTINNGILPSMASLMESVKGLKFRDKKVGAFGSYGWNGKSLDILNEGLDEMGLERVSDGVKTMWNLDDEDREKCVEFGREFAKNLFVELL</sequence>
<dbReference type="CDD" id="cd07709">
    <property type="entry name" value="flavodiiron_proteins_MBL-fold"/>
    <property type="match status" value="1"/>
</dbReference>
<dbReference type="RefSeq" id="WP_013388879.1">
    <property type="nucleotide sequence ID" value="NC_014633.1"/>
</dbReference>
<dbReference type="Gene3D" id="3.40.50.360">
    <property type="match status" value="1"/>
</dbReference>
<evidence type="ECO:0000313" key="4">
    <source>
        <dbReference type="Proteomes" id="UP000006875"/>
    </source>
</evidence>
<dbReference type="GO" id="GO:0046872">
    <property type="term" value="F:metal ion binding"/>
    <property type="evidence" value="ECO:0007669"/>
    <property type="project" value="InterPro"/>
</dbReference>
<dbReference type="Proteomes" id="UP000006875">
    <property type="component" value="Plasmid pILYOP01"/>
</dbReference>
<dbReference type="SUPFAM" id="SSF52218">
    <property type="entry name" value="Flavoproteins"/>
    <property type="match status" value="1"/>
</dbReference>
<dbReference type="EMBL" id="CP002282">
    <property type="protein sequence ID" value="ADO84220.1"/>
    <property type="molecule type" value="Genomic_DNA"/>
</dbReference>
<organism evidence="3 4">
    <name type="scientific">Ilyobacter polytropus (strain ATCC 51220 / DSM 2926 / LMG 16218 / CuHBu1)</name>
    <dbReference type="NCBI Taxonomy" id="572544"/>
    <lineage>
        <taxon>Bacteria</taxon>
        <taxon>Fusobacteriati</taxon>
        <taxon>Fusobacteriota</taxon>
        <taxon>Fusobacteriia</taxon>
        <taxon>Fusobacteriales</taxon>
        <taxon>Fusobacteriaceae</taxon>
        <taxon>Ilyobacter</taxon>
    </lineage>
</organism>
<dbReference type="AlphaFoldDB" id="E3HDN4"/>
<protein>
    <submittedName>
        <fullName evidence="3">Flavodoxin/nitric oxide synthase</fullName>
    </submittedName>
</protein>
<evidence type="ECO:0000259" key="2">
    <source>
        <dbReference type="PROSITE" id="PS50902"/>
    </source>
</evidence>
<dbReference type="OrthoDB" id="9807946at2"/>
<dbReference type="HOGENOM" id="CLU_017490_0_0_0"/>
<dbReference type="Pfam" id="PF00258">
    <property type="entry name" value="Flavodoxin_1"/>
    <property type="match status" value="1"/>
</dbReference>
<dbReference type="InterPro" id="IPR029039">
    <property type="entry name" value="Flavoprotein-like_sf"/>
</dbReference>
<geneLocation type="plasmid" evidence="3 4">
    <name>pILYOP01</name>
</geneLocation>
<keyword evidence="4" id="KW-1185">Reference proteome</keyword>
<dbReference type="InterPro" id="IPR008254">
    <property type="entry name" value="Flavodoxin/NO_synth"/>
</dbReference>
<dbReference type="SMART" id="SM00849">
    <property type="entry name" value="Lactamase_B"/>
    <property type="match status" value="1"/>
</dbReference>
<dbReference type="InterPro" id="IPR001279">
    <property type="entry name" value="Metallo-B-lactamas"/>
</dbReference>
<dbReference type="GO" id="GO:0009055">
    <property type="term" value="F:electron transfer activity"/>
    <property type="evidence" value="ECO:0007669"/>
    <property type="project" value="InterPro"/>
</dbReference>
<reference evidence="3 4" key="1">
    <citation type="journal article" date="2010" name="Stand. Genomic Sci.">
        <title>Complete genome sequence of Ilyobacter polytropus type strain (CuHbu1).</title>
        <authorList>
            <person name="Sikorski J."/>
            <person name="Chertkov O."/>
            <person name="Lapidus A."/>
            <person name="Nolan M."/>
            <person name="Lucas S."/>
            <person name="Del Rio T.G."/>
            <person name="Tice H."/>
            <person name="Cheng J.F."/>
            <person name="Tapia R."/>
            <person name="Han C."/>
            <person name="Goodwin L."/>
            <person name="Pitluck S."/>
            <person name="Liolios K."/>
            <person name="Ivanova N."/>
            <person name="Mavromatis K."/>
            <person name="Mikhailova N."/>
            <person name="Pati A."/>
            <person name="Chen A."/>
            <person name="Palaniappan K."/>
            <person name="Land M."/>
            <person name="Hauser L."/>
            <person name="Chang Y.J."/>
            <person name="Jeffries C.D."/>
            <person name="Brambilla E."/>
            <person name="Yasawong M."/>
            <person name="Rohde M."/>
            <person name="Pukall R."/>
            <person name="Spring S."/>
            <person name="Goker M."/>
            <person name="Woyke T."/>
            <person name="Bristow J."/>
            <person name="Eisen J.A."/>
            <person name="Markowitz V."/>
            <person name="Hugenholtz P."/>
            <person name="Kyrpides N.C."/>
            <person name="Klenk H.P."/>
        </authorList>
    </citation>
    <scope>NUCLEOTIDE SEQUENCE [LARGE SCALE GENOMIC DNA]</scope>
    <source>
        <strain evidence="4">ATCC 51220 / DSM 2926 / LMG 16218 / CuHBu1</strain>
        <plasmid evidence="4">pILYOP01</plasmid>
    </source>
</reference>
<dbReference type="GO" id="GO:0010181">
    <property type="term" value="F:FMN binding"/>
    <property type="evidence" value="ECO:0007669"/>
    <property type="project" value="InterPro"/>
</dbReference>
<dbReference type="InterPro" id="IPR016440">
    <property type="entry name" value="Rubredoxin-O_OxRdtase"/>
</dbReference>
<comment type="similarity">
    <text evidence="1">In the N-terminal section; belongs to the zinc metallo-hydrolase group 3 family.</text>
</comment>
<dbReference type="PANTHER" id="PTHR43717:SF1">
    <property type="entry name" value="ANAEROBIC NITRIC OXIDE REDUCTASE FLAVORUBREDOXIN"/>
    <property type="match status" value="1"/>
</dbReference>
<dbReference type="InterPro" id="IPR036866">
    <property type="entry name" value="RibonucZ/Hydroxyglut_hydro"/>
</dbReference>
<dbReference type="KEGG" id="ipo:Ilyop_2461"/>
<dbReference type="Gene3D" id="3.60.15.10">
    <property type="entry name" value="Ribonuclease Z/Hydroxyacylglutathione hydrolase-like"/>
    <property type="match status" value="1"/>
</dbReference>
<dbReference type="PANTHER" id="PTHR43717">
    <property type="entry name" value="ANAEROBIC NITRIC OXIDE REDUCTASE FLAVORUBREDOXIN"/>
    <property type="match status" value="1"/>
</dbReference>
<dbReference type="PROSITE" id="PS50902">
    <property type="entry name" value="FLAVODOXIN_LIKE"/>
    <property type="match status" value="1"/>
</dbReference>
<keyword evidence="3" id="KW-0614">Plasmid</keyword>
<proteinExistence type="inferred from homology"/>
<dbReference type="Pfam" id="PF19583">
    <property type="entry name" value="ODP"/>
    <property type="match status" value="1"/>
</dbReference>
<name>E3HDN4_ILYPC</name>
<dbReference type="PIRSF" id="PIRSF005243">
    <property type="entry name" value="ROO"/>
    <property type="match status" value="1"/>
</dbReference>
<dbReference type="GO" id="GO:0016491">
    <property type="term" value="F:oxidoreductase activity"/>
    <property type="evidence" value="ECO:0007669"/>
    <property type="project" value="InterPro"/>
</dbReference>
<feature type="domain" description="Flavodoxin-like" evidence="2">
    <location>
        <begin position="254"/>
        <end position="394"/>
    </location>
</feature>
<evidence type="ECO:0000313" key="3">
    <source>
        <dbReference type="EMBL" id="ADO84220.1"/>
    </source>
</evidence>
<evidence type="ECO:0000256" key="1">
    <source>
        <dbReference type="ARBA" id="ARBA00007121"/>
    </source>
</evidence>
<dbReference type="InterPro" id="IPR045761">
    <property type="entry name" value="ODP_dom"/>
</dbReference>